<comment type="caution">
    <text evidence="3">The sequence shown here is derived from an EMBL/GenBank/DDBJ whole genome shotgun (WGS) entry which is preliminary data.</text>
</comment>
<dbReference type="PANTHER" id="PTHR46929">
    <property type="entry name" value="EXPRESSED PROTEIN"/>
    <property type="match status" value="1"/>
</dbReference>
<organism evidence="3 4">
    <name type="scientific">Dioscorea zingiberensis</name>
    <dbReference type="NCBI Taxonomy" id="325984"/>
    <lineage>
        <taxon>Eukaryota</taxon>
        <taxon>Viridiplantae</taxon>
        <taxon>Streptophyta</taxon>
        <taxon>Embryophyta</taxon>
        <taxon>Tracheophyta</taxon>
        <taxon>Spermatophyta</taxon>
        <taxon>Magnoliopsida</taxon>
        <taxon>Liliopsida</taxon>
        <taxon>Dioscoreales</taxon>
        <taxon>Dioscoreaceae</taxon>
        <taxon>Dioscorea</taxon>
    </lineage>
</organism>
<feature type="region of interest" description="Disordered" evidence="1">
    <location>
        <begin position="1"/>
        <end position="27"/>
    </location>
</feature>
<sequence>MGQGSQTVNIWKPEEGPSQPRRSNWSPDNDELLVKLLMEECTENKTCSGSFNPSAWARVFNAYGNKTKEDITVQQLKSRWKTLKKLYRLYSSLVNKGGWSWDHDNHLPTPGCSIVWEEIIQFNKEYKVSRDKPFPLFWMIHELAGSSTATGQYASHTGCGEYRATPIVEVQESTDSTGDAAEKQVEKNTETWQQAGIKVRSMDYASGSSKRKPLKTLPDITDEELFIGGKALRSRKDRIFFMKMRPSAQSYWLRAHVKEWHDQFANAVLRPFSLVFQFSAAAVAVQEPLYHVIH</sequence>
<dbReference type="Proteomes" id="UP001085076">
    <property type="component" value="Miscellaneous, Linkage group lg07"/>
</dbReference>
<proteinExistence type="predicted"/>
<evidence type="ECO:0000313" key="4">
    <source>
        <dbReference type="Proteomes" id="UP001085076"/>
    </source>
</evidence>
<dbReference type="OrthoDB" id="3366674at2759"/>
<keyword evidence="4" id="KW-1185">Reference proteome</keyword>
<dbReference type="InterPro" id="IPR024752">
    <property type="entry name" value="Myb/SANT-like_dom"/>
</dbReference>
<evidence type="ECO:0000256" key="1">
    <source>
        <dbReference type="SAM" id="MobiDB-lite"/>
    </source>
</evidence>
<feature type="domain" description="Myb/SANT-like" evidence="2">
    <location>
        <begin position="24"/>
        <end position="106"/>
    </location>
</feature>
<reference evidence="3" key="1">
    <citation type="submission" date="2021-03" db="EMBL/GenBank/DDBJ databases">
        <authorList>
            <person name="Li Z."/>
            <person name="Yang C."/>
        </authorList>
    </citation>
    <scope>NUCLEOTIDE SEQUENCE</scope>
    <source>
        <strain evidence="3">Dzin_1.0</strain>
        <tissue evidence="3">Leaf</tissue>
    </source>
</reference>
<dbReference type="PANTHER" id="PTHR46929:SF3">
    <property type="entry name" value="MYB_SANT-LIKE DOMAIN-CONTAINING PROTEIN"/>
    <property type="match status" value="1"/>
</dbReference>
<dbReference type="EMBL" id="JAGGNH010000007">
    <property type="protein sequence ID" value="KAJ0967710.1"/>
    <property type="molecule type" value="Genomic_DNA"/>
</dbReference>
<name>A0A9D5H944_9LILI</name>
<accession>A0A9D5H944</accession>
<dbReference type="Pfam" id="PF12776">
    <property type="entry name" value="Myb_DNA-bind_3"/>
    <property type="match status" value="1"/>
</dbReference>
<evidence type="ECO:0000259" key="2">
    <source>
        <dbReference type="Pfam" id="PF12776"/>
    </source>
</evidence>
<dbReference type="AlphaFoldDB" id="A0A9D5H944"/>
<protein>
    <recommendedName>
        <fullName evidence="2">Myb/SANT-like domain-containing protein</fullName>
    </recommendedName>
</protein>
<gene>
    <name evidence="3" type="ORF">J5N97_024627</name>
</gene>
<reference evidence="3" key="2">
    <citation type="journal article" date="2022" name="Hortic Res">
        <title>The genome of Dioscorea zingiberensis sheds light on the biosynthesis, origin and evolution of the medicinally important diosgenin saponins.</title>
        <authorList>
            <person name="Li Y."/>
            <person name="Tan C."/>
            <person name="Li Z."/>
            <person name="Guo J."/>
            <person name="Li S."/>
            <person name="Chen X."/>
            <person name="Wang C."/>
            <person name="Dai X."/>
            <person name="Yang H."/>
            <person name="Song W."/>
            <person name="Hou L."/>
            <person name="Xu J."/>
            <person name="Tong Z."/>
            <person name="Xu A."/>
            <person name="Yuan X."/>
            <person name="Wang W."/>
            <person name="Yang Q."/>
            <person name="Chen L."/>
            <person name="Sun Z."/>
            <person name="Wang K."/>
            <person name="Pan B."/>
            <person name="Chen J."/>
            <person name="Bao Y."/>
            <person name="Liu F."/>
            <person name="Qi X."/>
            <person name="Gang D.R."/>
            <person name="Wen J."/>
            <person name="Li J."/>
        </authorList>
    </citation>
    <scope>NUCLEOTIDE SEQUENCE</scope>
    <source>
        <strain evidence="3">Dzin_1.0</strain>
    </source>
</reference>
<evidence type="ECO:0000313" key="3">
    <source>
        <dbReference type="EMBL" id="KAJ0967710.1"/>
    </source>
</evidence>